<proteinExistence type="predicted"/>
<sequence length="57" mass="5951">MSGANSEQAVRSLLTAVDRTPASADRELSSLATVVGAGCDLNHGAATEIRSVPRQRR</sequence>
<accession>A0A8T4GAX1</accession>
<protein>
    <submittedName>
        <fullName evidence="1">Uncharacterized protein</fullName>
    </submittedName>
</protein>
<dbReference type="Proteomes" id="UP000823588">
    <property type="component" value="Unassembled WGS sequence"/>
</dbReference>
<dbReference type="AlphaFoldDB" id="A0A8T4GAX1"/>
<keyword evidence="2" id="KW-1185">Reference proteome</keyword>
<name>A0A8T4GAX1_9EURY</name>
<gene>
    <name evidence="1" type="ORF">J2751_000226</name>
</gene>
<comment type="caution">
    <text evidence="1">The sequence shown here is derived from an EMBL/GenBank/DDBJ whole genome shotgun (WGS) entry which is preliminary data.</text>
</comment>
<evidence type="ECO:0000313" key="1">
    <source>
        <dbReference type="EMBL" id="MBP1921243.1"/>
    </source>
</evidence>
<dbReference type="EMBL" id="JAGGKQ010000001">
    <property type="protein sequence ID" value="MBP1921243.1"/>
    <property type="molecule type" value="Genomic_DNA"/>
</dbReference>
<organism evidence="1 2">
    <name type="scientific">Halorubrum alkaliphilum</name>
    <dbReference type="NCBI Taxonomy" id="261290"/>
    <lineage>
        <taxon>Archaea</taxon>
        <taxon>Methanobacteriati</taxon>
        <taxon>Methanobacteriota</taxon>
        <taxon>Stenosarchaea group</taxon>
        <taxon>Halobacteria</taxon>
        <taxon>Halobacteriales</taxon>
        <taxon>Haloferacaceae</taxon>
        <taxon>Halorubrum</taxon>
    </lineage>
</organism>
<reference evidence="1" key="1">
    <citation type="submission" date="2021-03" db="EMBL/GenBank/DDBJ databases">
        <title>Genomic Encyclopedia of Type Strains, Phase IV (KMG-IV): sequencing the most valuable type-strain genomes for metagenomic binning, comparative biology and taxonomic classification.</title>
        <authorList>
            <person name="Goeker M."/>
        </authorList>
    </citation>
    <scope>NUCLEOTIDE SEQUENCE</scope>
    <source>
        <strain evidence="1">DSM 23564</strain>
    </source>
</reference>
<evidence type="ECO:0000313" key="2">
    <source>
        <dbReference type="Proteomes" id="UP000823588"/>
    </source>
</evidence>